<feature type="transmembrane region" description="Helical" evidence="6">
    <location>
        <begin position="751"/>
        <end position="769"/>
    </location>
</feature>
<feature type="transmembrane region" description="Helical" evidence="6">
    <location>
        <begin position="294"/>
        <end position="314"/>
    </location>
</feature>
<feature type="transmembrane region" description="Helical" evidence="6">
    <location>
        <begin position="320"/>
        <end position="341"/>
    </location>
</feature>
<gene>
    <name evidence="8" type="ORF">IW15_04140</name>
</gene>
<dbReference type="eggNOG" id="COG4258">
    <property type="taxonomic scope" value="Bacteria"/>
</dbReference>
<keyword evidence="9" id="KW-1185">Reference proteome</keyword>
<dbReference type="InterPro" id="IPR050545">
    <property type="entry name" value="Mycobact_MmpL"/>
</dbReference>
<dbReference type="EMBL" id="JPRH01000001">
    <property type="protein sequence ID" value="KFF14631.1"/>
    <property type="molecule type" value="Genomic_DNA"/>
</dbReference>
<dbReference type="Pfam" id="PF01553">
    <property type="entry name" value="Acyltransferase"/>
    <property type="match status" value="1"/>
</dbReference>
<dbReference type="GO" id="GO:0005886">
    <property type="term" value="C:plasma membrane"/>
    <property type="evidence" value="ECO:0007669"/>
    <property type="project" value="UniProtKB-SubCell"/>
</dbReference>
<keyword evidence="3 6" id="KW-0812">Transmembrane</keyword>
<reference evidence="8 9" key="1">
    <citation type="submission" date="2014-07" db="EMBL/GenBank/DDBJ databases">
        <title>Genome of Chryseobacterium soli DSM 19298.</title>
        <authorList>
            <person name="Stropko S.J."/>
            <person name="Pipes S.E."/>
            <person name="Newman J."/>
        </authorList>
    </citation>
    <scope>NUCLEOTIDE SEQUENCE [LARGE SCALE GENOMIC DNA]</scope>
    <source>
        <strain evidence="8 9">DSM 19298</strain>
    </source>
</reference>
<comment type="subcellular location">
    <subcellularLocation>
        <location evidence="1">Cell membrane</location>
        <topology evidence="1">Multi-pass membrane protein</topology>
    </subcellularLocation>
</comment>
<sequence length="1226" mass="139961">MHRAFIFLYYQISKNKVLSVILAVGFAVLCGFFASKINFEEDINQIIPKSEKSDLTAKVLKQLNFSDKIIVIIENQSKEDNFQLSETADTFLQKIEPLHQYIGSVQGKINDHEISETFDFVNQNLPLFLDEKDYQEIERKLQKDSIAKQVESNYISLVSPTSLVTKDFTKKDPLGITFLGIKKLNALNISKDFKLEDNYIVTKDGKNLLLFIDPKNKSNDTKKNEAFVDQLNTIKENINKQFKGKTELSYFGSPVIAVANAQQIKKDIQNTVIISMTVLLILLIYYFRNVFTPIIVFLPTVFSVLLALMILYFIKDKISAISLSVGAILIGITIDYALHILTHYKHNNNIEELYKEITQPIILSSATTAVSFLCLIFVRSEALKDLGLFASITVFLSSISALIIVPQLYHPKKKEGKLSTNFIDAIGSYPYEKNKPLIIGCSVVIIACLFGFRHVGFNEDIGDLNYIPKDLKISEAKLEKLSDITSKSIYTISYGNSEEEALTRNSQLSSFLEKEKKDGKILSYNSLGNVVLSEKDQHKRIEIWQKFWNRAKKQQTLSELVTNGNKFGFNRSAFENFNENLNKDYLILSLKDYEKVKALQVSEFLSSEKGFYTVSNVVKVDEKKRDAFIKDVEKKHDALAIDRQQMNENFLGLLKRDFSTLINYSLLAIVLTIIVFFRNFELTLLTMFPIVLTGVVTAGILYFLGLELNIFSTVVCTLVFGVGDDFSIFLTQAMQKEHTTGKNELPTYRTSIILAVFTTILSIGSLIFAKHPALHSLALVALIGMFSVIIITSTLYPFWFRFLIINRAKKGLSPITFRLFLHSVLSFLYYGLGGLFFSVFGSFFVRNSKGKTLDFIKIILARFLTSVLFTNPFVKKRVIKNAKEDFSKPAVIIANHTSFLDTLAIAMATHKIIYLVNDWVYDSPVFGRLVKALGFYPVSQGIENGIDPLKEKIAQGYSLVVFPEAERSYTNDVKRFHKGAFYLAEQFGLDILPLYIHGNSEVLPKGDFIIYDGSITVKVGERISKDDMQFGTNYSERTKKINAYFRNEFAALRNEIENEDYFKKKLLLSFLYKENEVVNEVKADFNAHKSVYFELNKHIPKDASILHIADDFGQKDVLLSLYQAGRKIFSFIHNEEKRAVAIQSYVIRRRKIHYIQDVSEITKKIDVLLVSDENFDINALLSFPDTVIFMNIKNVNFENKEYYKEHQSEAIKIFKKHSINLKSIFL</sequence>
<dbReference type="GO" id="GO:0016746">
    <property type="term" value="F:acyltransferase activity"/>
    <property type="evidence" value="ECO:0007669"/>
    <property type="project" value="UniProtKB-KW"/>
</dbReference>
<feature type="transmembrane region" description="Helical" evidence="6">
    <location>
        <begin position="710"/>
        <end position="730"/>
    </location>
</feature>
<feature type="transmembrane region" description="Helical" evidence="6">
    <location>
        <begin position="268"/>
        <end position="287"/>
    </location>
</feature>
<evidence type="ECO:0000313" key="9">
    <source>
        <dbReference type="Proteomes" id="UP000028705"/>
    </source>
</evidence>
<proteinExistence type="predicted"/>
<dbReference type="eggNOG" id="COG0204">
    <property type="taxonomic scope" value="Bacteria"/>
</dbReference>
<dbReference type="SUPFAM" id="SSF69593">
    <property type="entry name" value="Glycerol-3-phosphate (1)-acyltransferase"/>
    <property type="match status" value="1"/>
</dbReference>
<dbReference type="Proteomes" id="UP000028705">
    <property type="component" value="Unassembled WGS sequence"/>
</dbReference>
<feature type="transmembrane region" description="Helical" evidence="6">
    <location>
        <begin position="386"/>
        <end position="409"/>
    </location>
</feature>
<dbReference type="OrthoDB" id="9803035at2"/>
<evidence type="ECO:0000256" key="4">
    <source>
        <dbReference type="ARBA" id="ARBA00022989"/>
    </source>
</evidence>
<keyword evidence="8" id="KW-0012">Acyltransferase</keyword>
<feature type="domain" description="Phospholipid/glycerol acyltransferase" evidence="7">
    <location>
        <begin position="890"/>
        <end position="999"/>
    </location>
</feature>
<evidence type="ECO:0000256" key="6">
    <source>
        <dbReference type="SAM" id="Phobius"/>
    </source>
</evidence>
<dbReference type="InterPro" id="IPR002123">
    <property type="entry name" value="Plipid/glycerol_acylTrfase"/>
</dbReference>
<keyword evidence="2" id="KW-1003">Cell membrane</keyword>
<dbReference type="CDD" id="cd07989">
    <property type="entry name" value="LPLAT_AGPAT-like"/>
    <property type="match status" value="1"/>
</dbReference>
<keyword evidence="5 6" id="KW-0472">Membrane</keyword>
<dbReference type="RefSeq" id="WP_034709436.1">
    <property type="nucleotide sequence ID" value="NZ_JPRH01000001.1"/>
</dbReference>
<feature type="transmembrane region" description="Helical" evidence="6">
    <location>
        <begin position="361"/>
        <end position="380"/>
    </location>
</feature>
<feature type="transmembrane region" description="Helical" evidence="6">
    <location>
        <begin position="819"/>
        <end position="843"/>
    </location>
</feature>
<name>A0A086AD67_9FLAO</name>
<keyword evidence="4 6" id="KW-1133">Transmembrane helix</keyword>
<dbReference type="InterPro" id="IPR004869">
    <property type="entry name" value="MMPL_dom"/>
</dbReference>
<organism evidence="8 9">
    <name type="scientific">Chryseobacterium soli</name>
    <dbReference type="NCBI Taxonomy" id="445961"/>
    <lineage>
        <taxon>Bacteria</taxon>
        <taxon>Pseudomonadati</taxon>
        <taxon>Bacteroidota</taxon>
        <taxon>Flavobacteriia</taxon>
        <taxon>Flavobacteriales</taxon>
        <taxon>Weeksellaceae</taxon>
        <taxon>Chryseobacterium group</taxon>
        <taxon>Chryseobacterium</taxon>
    </lineage>
</organism>
<dbReference type="Gene3D" id="1.20.1640.10">
    <property type="entry name" value="Multidrug efflux transporter AcrB transmembrane domain"/>
    <property type="match status" value="2"/>
</dbReference>
<evidence type="ECO:0000256" key="2">
    <source>
        <dbReference type="ARBA" id="ARBA00022475"/>
    </source>
</evidence>
<evidence type="ECO:0000256" key="1">
    <source>
        <dbReference type="ARBA" id="ARBA00004651"/>
    </source>
</evidence>
<dbReference type="AlphaFoldDB" id="A0A086AD67"/>
<accession>A0A086AD67</accession>
<evidence type="ECO:0000256" key="3">
    <source>
        <dbReference type="ARBA" id="ARBA00022692"/>
    </source>
</evidence>
<dbReference type="STRING" id="445961.IW15_04140"/>
<keyword evidence="8" id="KW-0808">Transferase</keyword>
<comment type="caution">
    <text evidence="8">The sequence shown here is derived from an EMBL/GenBank/DDBJ whole genome shotgun (WGS) entry which is preliminary data.</text>
</comment>
<dbReference type="SUPFAM" id="SSF82866">
    <property type="entry name" value="Multidrug efflux transporter AcrB transmembrane domain"/>
    <property type="match status" value="2"/>
</dbReference>
<feature type="transmembrane region" description="Helical" evidence="6">
    <location>
        <begin position="775"/>
        <end position="799"/>
    </location>
</feature>
<protein>
    <submittedName>
        <fullName evidence="8">Glycerol acyltransferase</fullName>
    </submittedName>
</protein>
<evidence type="ECO:0000256" key="5">
    <source>
        <dbReference type="ARBA" id="ARBA00023136"/>
    </source>
</evidence>
<feature type="transmembrane region" description="Helical" evidence="6">
    <location>
        <begin position="658"/>
        <end position="677"/>
    </location>
</feature>
<feature type="transmembrane region" description="Helical" evidence="6">
    <location>
        <begin position="684"/>
        <end position="704"/>
    </location>
</feature>
<evidence type="ECO:0000313" key="8">
    <source>
        <dbReference type="EMBL" id="KFF14631.1"/>
    </source>
</evidence>
<evidence type="ECO:0000259" key="7">
    <source>
        <dbReference type="SMART" id="SM00563"/>
    </source>
</evidence>
<dbReference type="PANTHER" id="PTHR33406:SF13">
    <property type="entry name" value="MEMBRANE PROTEIN YDFJ"/>
    <property type="match status" value="1"/>
</dbReference>
<dbReference type="Pfam" id="PF03176">
    <property type="entry name" value="MMPL"/>
    <property type="match status" value="2"/>
</dbReference>
<dbReference type="PANTHER" id="PTHR33406">
    <property type="entry name" value="MEMBRANE PROTEIN MJ1562-RELATED"/>
    <property type="match status" value="1"/>
</dbReference>
<dbReference type="SMART" id="SM00563">
    <property type="entry name" value="PlsC"/>
    <property type="match status" value="1"/>
</dbReference>